<reference evidence="1" key="1">
    <citation type="submission" date="2014-11" db="EMBL/GenBank/DDBJ databases">
        <authorList>
            <person name="Amaro Gonzalez C."/>
        </authorList>
    </citation>
    <scope>NUCLEOTIDE SEQUENCE</scope>
</reference>
<sequence length="40" mass="4590">MGPYPVICIAFNVNISILKQTEISFKSKISNFNVFKVHFD</sequence>
<protein>
    <submittedName>
        <fullName evidence="1">Uncharacterized protein</fullName>
    </submittedName>
</protein>
<name>A0A0E9RX65_ANGAN</name>
<organism evidence="1">
    <name type="scientific">Anguilla anguilla</name>
    <name type="common">European freshwater eel</name>
    <name type="synonym">Muraena anguilla</name>
    <dbReference type="NCBI Taxonomy" id="7936"/>
    <lineage>
        <taxon>Eukaryota</taxon>
        <taxon>Metazoa</taxon>
        <taxon>Chordata</taxon>
        <taxon>Craniata</taxon>
        <taxon>Vertebrata</taxon>
        <taxon>Euteleostomi</taxon>
        <taxon>Actinopterygii</taxon>
        <taxon>Neopterygii</taxon>
        <taxon>Teleostei</taxon>
        <taxon>Anguilliformes</taxon>
        <taxon>Anguillidae</taxon>
        <taxon>Anguilla</taxon>
    </lineage>
</organism>
<dbReference type="EMBL" id="GBXM01075100">
    <property type="protein sequence ID" value="JAH33477.1"/>
    <property type="molecule type" value="Transcribed_RNA"/>
</dbReference>
<dbReference type="AlphaFoldDB" id="A0A0E9RX65"/>
<reference evidence="1" key="2">
    <citation type="journal article" date="2015" name="Fish Shellfish Immunol.">
        <title>Early steps in the European eel (Anguilla anguilla)-Vibrio vulnificus interaction in the gills: Role of the RtxA13 toxin.</title>
        <authorList>
            <person name="Callol A."/>
            <person name="Pajuelo D."/>
            <person name="Ebbesson L."/>
            <person name="Teles M."/>
            <person name="MacKenzie S."/>
            <person name="Amaro C."/>
        </authorList>
    </citation>
    <scope>NUCLEOTIDE SEQUENCE</scope>
</reference>
<evidence type="ECO:0000313" key="1">
    <source>
        <dbReference type="EMBL" id="JAH33477.1"/>
    </source>
</evidence>
<proteinExistence type="predicted"/>
<accession>A0A0E9RX65</accession>